<keyword evidence="3 5" id="KW-1133">Transmembrane helix</keyword>
<sequence length="239" mass="27680">LEESRQKCPPCWYSFAKKYLIWDCCPWWLKLKECVKFMVMDPFLDLGITICIVLNTLFMALEHYPMTDEFNTMLSVGNLLRVFKLAKSWPTLNTLIKIIGNSVGALGNLTLVLAIIVFIFAVVGMQLFGKNYQDCVCKISFDCQLPRWHMKDFFHSFLIVFRVLCGEWIETMWDCMEVAGQPLCILVFMLVMVIGNLVVSFLTLTITLFVLTKFAPCPCFNTQVFLKLALRLKRTDIHR</sequence>
<feature type="transmembrane region" description="Helical" evidence="5">
    <location>
        <begin position="98"/>
        <end position="123"/>
    </location>
</feature>
<feature type="non-terminal residue" evidence="7">
    <location>
        <position position="1"/>
    </location>
</feature>
<dbReference type="InterPro" id="IPR043203">
    <property type="entry name" value="VGCC_Ca_Na"/>
</dbReference>
<dbReference type="SUPFAM" id="SSF81324">
    <property type="entry name" value="Voltage-gated potassium channels"/>
    <property type="match status" value="1"/>
</dbReference>
<reference evidence="7 8" key="1">
    <citation type="submission" date="2021-06" db="EMBL/GenBank/DDBJ databases">
        <authorList>
            <person name="Palmer J.M."/>
        </authorList>
    </citation>
    <scope>NUCLEOTIDE SEQUENCE [LARGE SCALE GENOMIC DNA]</scope>
    <source>
        <strain evidence="7 8">GA_2019</strain>
        <tissue evidence="7">Muscle</tissue>
    </source>
</reference>
<accession>A0ABV0MXM5</accession>
<dbReference type="GO" id="GO:0034220">
    <property type="term" value="P:monoatomic ion transmembrane transport"/>
    <property type="evidence" value="ECO:0007669"/>
    <property type="project" value="UniProtKB-KW"/>
</dbReference>
<gene>
    <name evidence="7" type="primary">SCN1A</name>
    <name evidence="7" type="ORF">GOODEAATRI_029464</name>
</gene>
<feature type="domain" description="Ion transport" evidence="6">
    <location>
        <begin position="74"/>
        <end position="199"/>
    </location>
</feature>
<dbReference type="PANTHER" id="PTHR10037">
    <property type="entry name" value="VOLTAGE-GATED CATION CHANNEL CALCIUM AND SODIUM"/>
    <property type="match status" value="1"/>
</dbReference>
<keyword evidence="7" id="KW-0407">Ion channel</keyword>
<dbReference type="InterPro" id="IPR005821">
    <property type="entry name" value="Ion_trans_dom"/>
</dbReference>
<evidence type="ECO:0000313" key="7">
    <source>
        <dbReference type="EMBL" id="MEQ2163379.1"/>
    </source>
</evidence>
<evidence type="ECO:0000256" key="2">
    <source>
        <dbReference type="ARBA" id="ARBA00022692"/>
    </source>
</evidence>
<dbReference type="EMBL" id="JAHRIO010014355">
    <property type="protein sequence ID" value="MEQ2163379.1"/>
    <property type="molecule type" value="Genomic_DNA"/>
</dbReference>
<evidence type="ECO:0000256" key="3">
    <source>
        <dbReference type="ARBA" id="ARBA00022989"/>
    </source>
</evidence>
<dbReference type="PANTHER" id="PTHR10037:SF292">
    <property type="entry name" value="SODIUM CHANNEL PROTEIN"/>
    <property type="match status" value="1"/>
</dbReference>
<feature type="transmembrane region" description="Helical" evidence="5">
    <location>
        <begin position="185"/>
        <end position="211"/>
    </location>
</feature>
<proteinExistence type="predicted"/>
<comment type="caution">
    <text evidence="7">The sequence shown here is derived from an EMBL/GenBank/DDBJ whole genome shotgun (WGS) entry which is preliminary data.</text>
</comment>
<dbReference type="Proteomes" id="UP001476798">
    <property type="component" value="Unassembled WGS sequence"/>
</dbReference>
<feature type="transmembrane region" description="Helical" evidence="5">
    <location>
        <begin position="43"/>
        <end position="61"/>
    </location>
</feature>
<protein>
    <submittedName>
        <fullName evidence="7">Sodium channel protein type 1 subunit alpha</fullName>
    </submittedName>
</protein>
<keyword evidence="2 5" id="KW-0812">Transmembrane</keyword>
<keyword evidence="8" id="KW-1185">Reference proteome</keyword>
<dbReference type="Gene3D" id="1.10.287.70">
    <property type="match status" value="1"/>
</dbReference>
<dbReference type="Pfam" id="PF00520">
    <property type="entry name" value="Ion_trans"/>
    <property type="match status" value="1"/>
</dbReference>
<evidence type="ECO:0000256" key="1">
    <source>
        <dbReference type="ARBA" id="ARBA00004141"/>
    </source>
</evidence>
<organism evidence="7 8">
    <name type="scientific">Goodea atripinnis</name>
    <dbReference type="NCBI Taxonomy" id="208336"/>
    <lineage>
        <taxon>Eukaryota</taxon>
        <taxon>Metazoa</taxon>
        <taxon>Chordata</taxon>
        <taxon>Craniata</taxon>
        <taxon>Vertebrata</taxon>
        <taxon>Euteleostomi</taxon>
        <taxon>Actinopterygii</taxon>
        <taxon>Neopterygii</taxon>
        <taxon>Teleostei</taxon>
        <taxon>Neoteleostei</taxon>
        <taxon>Acanthomorphata</taxon>
        <taxon>Ovalentaria</taxon>
        <taxon>Atherinomorphae</taxon>
        <taxon>Cyprinodontiformes</taxon>
        <taxon>Goodeidae</taxon>
        <taxon>Goodea</taxon>
    </lineage>
</organism>
<evidence type="ECO:0000259" key="6">
    <source>
        <dbReference type="Pfam" id="PF00520"/>
    </source>
</evidence>
<comment type="subcellular location">
    <subcellularLocation>
        <location evidence="1">Membrane</location>
        <topology evidence="1">Multi-pass membrane protein</topology>
    </subcellularLocation>
</comment>
<evidence type="ECO:0000313" key="8">
    <source>
        <dbReference type="Proteomes" id="UP001476798"/>
    </source>
</evidence>
<evidence type="ECO:0000256" key="4">
    <source>
        <dbReference type="ARBA" id="ARBA00023136"/>
    </source>
</evidence>
<evidence type="ECO:0000256" key="5">
    <source>
        <dbReference type="SAM" id="Phobius"/>
    </source>
</evidence>
<keyword evidence="4 5" id="KW-0472">Membrane</keyword>
<keyword evidence="7" id="KW-0406">Ion transport</keyword>
<name>A0ABV0MXM5_9TELE</name>
<keyword evidence="7" id="KW-0813">Transport</keyword>